<evidence type="ECO:0000313" key="2">
    <source>
        <dbReference type="EMBL" id="MBE9255008.1"/>
    </source>
</evidence>
<keyword evidence="1" id="KW-1133">Transmembrane helix</keyword>
<gene>
    <name evidence="2" type="ORF">IQ217_14400</name>
</gene>
<keyword evidence="1" id="KW-0812">Transmembrane</keyword>
<dbReference type="EMBL" id="JADEVV010000046">
    <property type="protein sequence ID" value="MBE9255008.1"/>
    <property type="molecule type" value="Genomic_DNA"/>
</dbReference>
<dbReference type="RefSeq" id="WP_194020477.1">
    <property type="nucleotide sequence ID" value="NZ_JADEVV010000046.1"/>
</dbReference>
<feature type="transmembrane region" description="Helical" evidence="1">
    <location>
        <begin position="78"/>
        <end position="104"/>
    </location>
</feature>
<organism evidence="2 3">
    <name type="scientific">Synechocystis salina LEGE 00031</name>
    <dbReference type="NCBI Taxonomy" id="1828736"/>
    <lineage>
        <taxon>Bacteria</taxon>
        <taxon>Bacillati</taxon>
        <taxon>Cyanobacteriota</taxon>
        <taxon>Cyanophyceae</taxon>
        <taxon>Synechococcales</taxon>
        <taxon>Merismopediaceae</taxon>
        <taxon>Synechocystis</taxon>
    </lineage>
</organism>
<name>A0ABR9VX75_9SYNC</name>
<dbReference type="Proteomes" id="UP000658720">
    <property type="component" value="Unassembled WGS sequence"/>
</dbReference>
<accession>A0ABR9VX75</accession>
<feature type="transmembrane region" description="Helical" evidence="1">
    <location>
        <begin position="41"/>
        <end position="66"/>
    </location>
</feature>
<feature type="transmembrane region" description="Helical" evidence="1">
    <location>
        <begin position="6"/>
        <end position="29"/>
    </location>
</feature>
<sequence>MWISATVAYIHYLSFMVAFGALVTEGLTLKKEPTLEESWRLVIADSIYGLSATAVLVTGVLRVMYFGKGTDYYLSHHIFFAKVGLFILVGLLSLYPTFSFLMWIKTLRDRQAPVLEEGKVSVLQWLIRGELVGLALIPFTAALLARGL</sequence>
<proteinExistence type="predicted"/>
<reference evidence="2 3" key="1">
    <citation type="submission" date="2020-10" db="EMBL/GenBank/DDBJ databases">
        <authorList>
            <person name="Castelo-Branco R."/>
            <person name="Eusebio N."/>
            <person name="Adriana R."/>
            <person name="Vieira A."/>
            <person name="Brugerolle De Fraissinette N."/>
            <person name="Rezende De Castro R."/>
            <person name="Schneider M.P."/>
            <person name="Vasconcelos V."/>
            <person name="Leao P.N."/>
        </authorList>
    </citation>
    <scope>NUCLEOTIDE SEQUENCE [LARGE SCALE GENOMIC DNA]</scope>
    <source>
        <strain evidence="2 3">LEGE 00031</strain>
    </source>
</reference>
<dbReference type="InterPro" id="IPR018706">
    <property type="entry name" value="DUF2214_membrane"/>
</dbReference>
<feature type="transmembrane region" description="Helical" evidence="1">
    <location>
        <begin position="125"/>
        <end position="145"/>
    </location>
</feature>
<keyword evidence="1" id="KW-0472">Membrane</keyword>
<protein>
    <submittedName>
        <fullName evidence="2">DUF2214 family protein</fullName>
    </submittedName>
</protein>
<keyword evidence="3" id="KW-1185">Reference proteome</keyword>
<evidence type="ECO:0000313" key="3">
    <source>
        <dbReference type="Proteomes" id="UP000658720"/>
    </source>
</evidence>
<dbReference type="Pfam" id="PF09980">
    <property type="entry name" value="DUF2214"/>
    <property type="match status" value="1"/>
</dbReference>
<comment type="caution">
    <text evidence="2">The sequence shown here is derived from an EMBL/GenBank/DDBJ whole genome shotgun (WGS) entry which is preliminary data.</text>
</comment>
<evidence type="ECO:0000256" key="1">
    <source>
        <dbReference type="SAM" id="Phobius"/>
    </source>
</evidence>